<feature type="compositionally biased region" description="Basic residues" evidence="1">
    <location>
        <begin position="161"/>
        <end position="183"/>
    </location>
</feature>
<dbReference type="EMBL" id="FMSH01000129">
    <property type="protein sequence ID" value="SCU74929.1"/>
    <property type="molecule type" value="Genomic_DNA"/>
</dbReference>
<gene>
    <name evidence="4" type="ORF">CNECB9_2140007</name>
</gene>
<dbReference type="Gene3D" id="2.40.50.100">
    <property type="match status" value="1"/>
</dbReference>
<keyword evidence="2" id="KW-0472">Membrane</keyword>
<proteinExistence type="predicted"/>
<protein>
    <recommendedName>
        <fullName evidence="3">Multidrug resistance protein MdtA-like barrel-sandwich hybrid domain-containing protein</fullName>
    </recommendedName>
</protein>
<feature type="region of interest" description="Disordered" evidence="1">
    <location>
        <begin position="200"/>
        <end position="285"/>
    </location>
</feature>
<feature type="compositionally biased region" description="Basic residues" evidence="1">
    <location>
        <begin position="118"/>
        <end position="128"/>
    </location>
</feature>
<feature type="compositionally biased region" description="Basic residues" evidence="1">
    <location>
        <begin position="224"/>
        <end position="239"/>
    </location>
</feature>
<feature type="transmembrane region" description="Helical" evidence="2">
    <location>
        <begin position="7"/>
        <end position="29"/>
    </location>
</feature>
<dbReference type="SUPFAM" id="SSF111369">
    <property type="entry name" value="HlyD-like secretion proteins"/>
    <property type="match status" value="1"/>
</dbReference>
<sequence>MKLNGPAVLRVLATGLLLTAAIVLGYSLWQHYMYSPWTRDGRVRADVINIAADVSGPVSRMLVRDNQEVRKGELLFTIDPERFRQAVAQAEAQARAQGRAGLAPPAGITAQGPGQHRGLGRKPRRHRRAGEAGQGQLRSQPGRAGHGAAEPEPQRSARAGGRLRHQPQPARRRLRERRRRAHGNNRQALLLDLRILRGNQAAKRARRRQGGGQATFRRQAPARTRGKHRARHCRSRQSHQRQPAGGREPGLHLDSAGATHSRAHPAGRAARRAAAGHGHHVHHHHPAGAEIAQLRAVAIHATSFIR</sequence>
<feature type="compositionally biased region" description="Basic residues" evidence="1">
    <location>
        <begin position="261"/>
        <end position="271"/>
    </location>
</feature>
<evidence type="ECO:0000256" key="1">
    <source>
        <dbReference type="SAM" id="MobiDB-lite"/>
    </source>
</evidence>
<dbReference type="AlphaFoldDB" id="A0A1K0ICM5"/>
<accession>A0A1K0ICM5</accession>
<feature type="compositionally biased region" description="Low complexity" evidence="1">
    <location>
        <begin position="95"/>
        <end position="107"/>
    </location>
</feature>
<feature type="domain" description="Multidrug resistance protein MdtA-like barrel-sandwich hybrid" evidence="3">
    <location>
        <begin position="48"/>
        <end position="85"/>
    </location>
</feature>
<evidence type="ECO:0000256" key="2">
    <source>
        <dbReference type="SAM" id="Phobius"/>
    </source>
</evidence>
<keyword evidence="2" id="KW-0812">Transmembrane</keyword>
<name>A0A1K0ICM5_CUPNE</name>
<dbReference type="InterPro" id="IPR058625">
    <property type="entry name" value="MdtA-like_BSH"/>
</dbReference>
<keyword evidence="2" id="KW-1133">Transmembrane helix</keyword>
<feature type="region of interest" description="Disordered" evidence="1">
    <location>
        <begin position="95"/>
        <end position="186"/>
    </location>
</feature>
<dbReference type="Pfam" id="PF25917">
    <property type="entry name" value="BSH_RND"/>
    <property type="match status" value="1"/>
</dbReference>
<dbReference type="PANTHER" id="PTHR30367:SF12">
    <property type="entry name" value="P-HYDROXYBENZOIC ACID EFFLUX PUMP SUBUNIT AAEA"/>
    <property type="match status" value="1"/>
</dbReference>
<dbReference type="PANTHER" id="PTHR30367">
    <property type="entry name" value="P-HYDROXYBENZOIC ACID EFFLUX PUMP SUBUNIT AAEA-RELATED"/>
    <property type="match status" value="1"/>
</dbReference>
<evidence type="ECO:0000313" key="4">
    <source>
        <dbReference type="EMBL" id="SCU74929.1"/>
    </source>
</evidence>
<evidence type="ECO:0000259" key="3">
    <source>
        <dbReference type="Pfam" id="PF25917"/>
    </source>
</evidence>
<dbReference type="InterPro" id="IPR050393">
    <property type="entry name" value="MFP_Efflux_Pump"/>
</dbReference>
<reference evidence="4" key="1">
    <citation type="submission" date="2016-09" db="EMBL/GenBank/DDBJ databases">
        <authorList>
            <person name="Capua I."/>
            <person name="De Benedictis P."/>
            <person name="Joannis T."/>
            <person name="Lombin L.H."/>
            <person name="Cattoli G."/>
        </authorList>
    </citation>
    <scope>NUCLEOTIDE SEQUENCE</scope>
    <source>
        <strain evidence="4">B9</strain>
    </source>
</reference>
<organism evidence="4">
    <name type="scientific">Cupriavidus necator</name>
    <name type="common">Alcaligenes eutrophus</name>
    <name type="synonym">Ralstonia eutropha</name>
    <dbReference type="NCBI Taxonomy" id="106590"/>
    <lineage>
        <taxon>Bacteria</taxon>
        <taxon>Pseudomonadati</taxon>
        <taxon>Pseudomonadota</taxon>
        <taxon>Betaproteobacteria</taxon>
        <taxon>Burkholderiales</taxon>
        <taxon>Burkholderiaceae</taxon>
        <taxon>Cupriavidus</taxon>
    </lineage>
</organism>
<dbReference type="Gene3D" id="1.10.287.470">
    <property type="entry name" value="Helix hairpin bin"/>
    <property type="match status" value="1"/>
</dbReference>